<dbReference type="PIRSF" id="PIRSF037228">
    <property type="entry name" value="Lant_mod_RumM"/>
    <property type="match status" value="1"/>
</dbReference>
<accession>A0ABU4K130</accession>
<organism evidence="2 3">
    <name type="scientific">Streptomyces roseolus</name>
    <dbReference type="NCBI Taxonomy" id="67358"/>
    <lineage>
        <taxon>Bacteria</taxon>
        <taxon>Bacillati</taxon>
        <taxon>Actinomycetota</taxon>
        <taxon>Actinomycetes</taxon>
        <taxon>Kitasatosporales</taxon>
        <taxon>Streptomycetaceae</taxon>
        <taxon>Streptomyces</taxon>
    </lineage>
</organism>
<dbReference type="RefSeq" id="WP_319008011.1">
    <property type="nucleotide sequence ID" value="NZ_JAWJZF010000225.1"/>
</dbReference>
<dbReference type="InterPro" id="IPR017146">
    <property type="entry name" value="Lanti_2_LanM"/>
</dbReference>
<evidence type="ECO:0000259" key="1">
    <source>
        <dbReference type="Pfam" id="PF13575"/>
    </source>
</evidence>
<dbReference type="Pfam" id="PF13575">
    <property type="entry name" value="DUF4135"/>
    <property type="match status" value="1"/>
</dbReference>
<dbReference type="Proteomes" id="UP001278571">
    <property type="component" value="Unassembled WGS sequence"/>
</dbReference>
<dbReference type="InterPro" id="IPR007822">
    <property type="entry name" value="LANC-like"/>
</dbReference>
<dbReference type="PRINTS" id="PR01950">
    <property type="entry name" value="LANCSUPER"/>
</dbReference>
<dbReference type="EMBL" id="JAWJZF010000225">
    <property type="protein sequence ID" value="MDX2291447.1"/>
    <property type="molecule type" value="Genomic_DNA"/>
</dbReference>
<evidence type="ECO:0000313" key="3">
    <source>
        <dbReference type="Proteomes" id="UP001278571"/>
    </source>
</evidence>
<comment type="caution">
    <text evidence="2">The sequence shown here is derived from an EMBL/GenBank/DDBJ whole genome shotgun (WGS) entry which is preliminary data.</text>
</comment>
<dbReference type="Gene3D" id="1.50.10.10">
    <property type="match status" value="1"/>
</dbReference>
<feature type="domain" description="Lantibiotic biosynthesis protein dehydration" evidence="1">
    <location>
        <begin position="115"/>
        <end position="484"/>
    </location>
</feature>
<dbReference type="SUPFAM" id="SSF158745">
    <property type="entry name" value="LanC-like"/>
    <property type="match status" value="1"/>
</dbReference>
<name>A0ABU4K130_9ACTN</name>
<sequence>MVEPVAADRSADGPPPEGWFAAPVDTFARPLYATLDDRIPELTRLGADERSVLREATREALSRTLQLRLNRVLLLELRAAGLAGELPGADSAARWDAFLRRASAPAFAETLDRRYPALRERAFACGRLLIEGALELGTRLAADREAIAVLLGDDPGPLRALELARGDTHHGGRAVARILFETGSVMYKPRPVEVDAALRSFVAAVPGAEDLGVPKAVVRDGYGWAEHLGHRYCRDEAELARFYRALGGWLAVMRLLGGTDLHAENLVAHGPVAAVVDAEALFTPDVEVPPSGRGDAVDQAARTIRNTVLRTGILPLRTDGYALAGVDLSAAGGLPGQQPQIRVPVIADGGLDTARMEVGVVDLPPAGNHPSPEPVLIRHWGQVLTGFDGVTEALAKLDTDGELSTLVGMFDGCQVRRIRRPTQTYTDIGRMLWHPASLHDPDAALERARDILHRNALAAPGAPREPAVIDGEIADLLVGDVPVFGERVDKQRSAAFLAGWRQADLARERDTIRSALVGAYLNERQLPDRVRTPALSPSADDLDRRRRTLAAAAVETIRAAAVRGTDATATWISPVLTDYGWAVRPLGADLYTGQGGVALALAEYLREQRAGRADPVAGVESLLAGTLEVLAATEDTTPTRQLGGFTGLASQVWTWASLHRLLGTPGLLDRARARAALLTPELIAEDRALDVLGGVAGVVVPLLDLAELTGQEQWLDVAAGAGRRLERTAVVDARGARWSTVMFPEGIGGFAHGTTGVGWALTRLALSPAGSTADRRRWHELGSLAHDFEESLYSPRERAWADARVGGDIDHPTAWCHGSTGIGLAAVDLHERTGDPRHLDTALRAGPAGLREGFGWSHTLCHGDLGLWEILHRLRGLKGYEGPSAMEADAELLTGIEQRGPVGGLAKEAFAPGLLPGLSGVVHQLLRMHPDARLSSPLLLALPPAAGPDPDPDLGPGRSSV</sequence>
<dbReference type="SMART" id="SM01260">
    <property type="entry name" value="LANC_like"/>
    <property type="match status" value="1"/>
</dbReference>
<gene>
    <name evidence="2" type="ORF">R2363_04585</name>
</gene>
<evidence type="ECO:0000313" key="2">
    <source>
        <dbReference type="EMBL" id="MDX2291447.1"/>
    </source>
</evidence>
<dbReference type="Pfam" id="PF05147">
    <property type="entry name" value="LANC_like"/>
    <property type="match status" value="1"/>
</dbReference>
<proteinExistence type="predicted"/>
<keyword evidence="3" id="KW-1185">Reference proteome</keyword>
<dbReference type="InterPro" id="IPR012341">
    <property type="entry name" value="6hp_glycosidase-like_sf"/>
</dbReference>
<reference evidence="2 3" key="1">
    <citation type="submission" date="2023-10" db="EMBL/GenBank/DDBJ databases">
        <authorList>
            <person name="Wang X.X."/>
        </authorList>
    </citation>
    <scope>NUCLEOTIDE SEQUENCE [LARGE SCALE GENOMIC DNA]</scope>
    <source>
        <strain evidence="2 3">NBRC 12816</strain>
    </source>
</reference>
<dbReference type="CDD" id="cd04792">
    <property type="entry name" value="LanM-like"/>
    <property type="match status" value="1"/>
</dbReference>
<dbReference type="NCBIfam" id="TIGR03897">
    <property type="entry name" value="lanti_2_LanM"/>
    <property type="match status" value="1"/>
</dbReference>
<dbReference type="InterPro" id="IPR025410">
    <property type="entry name" value="Lant_dehyd"/>
</dbReference>
<protein>
    <submittedName>
        <fullName evidence="2">Type 2 lanthipeptide synthetase LanM family protein</fullName>
    </submittedName>
</protein>